<name>F0QY59_VULM7</name>
<keyword evidence="1" id="KW-0812">Transmembrane</keyword>
<dbReference type="STRING" id="985053.VMUT_1091"/>
<feature type="transmembrane region" description="Helical" evidence="1">
    <location>
        <begin position="99"/>
        <end position="119"/>
    </location>
</feature>
<feature type="transmembrane region" description="Helical" evidence="1">
    <location>
        <begin position="400"/>
        <end position="417"/>
    </location>
</feature>
<feature type="transmembrane region" description="Helical" evidence="1">
    <location>
        <begin position="181"/>
        <end position="202"/>
    </location>
</feature>
<dbReference type="EMBL" id="CP002529">
    <property type="protein sequence ID" value="ADY01296.1"/>
    <property type="molecule type" value="Genomic_DNA"/>
</dbReference>
<feature type="transmembrane region" description="Helical" evidence="1">
    <location>
        <begin position="47"/>
        <end position="67"/>
    </location>
</feature>
<gene>
    <name evidence="2" type="ordered locus">VMUT_1091</name>
</gene>
<feature type="transmembrane region" description="Helical" evidence="1">
    <location>
        <begin position="306"/>
        <end position="328"/>
    </location>
</feature>
<accession>F0QY59</accession>
<dbReference type="AlphaFoldDB" id="F0QY59"/>
<dbReference type="Proteomes" id="UP000007485">
    <property type="component" value="Chromosome"/>
</dbReference>
<reference evidence="2 3" key="1">
    <citation type="journal article" date="2011" name="J. Bacteriol.">
        <title>Complete genome sequence of 'Vulcanisaeta moutnovskia' strain 768-28, a novel member of the hyperthermophilic crenarchaeal genus vulcanisaeta.</title>
        <authorList>
            <person name="Gumerov V.M."/>
            <person name="Mardanov A.V."/>
            <person name="Beletsky A.V."/>
            <person name="Prokofeva M.I."/>
            <person name="Bonch-Osmolovskaya E.A."/>
            <person name="Ravin N.V."/>
            <person name="Skryabin K.G."/>
        </authorList>
    </citation>
    <scope>NUCLEOTIDE SEQUENCE [LARGE SCALE GENOMIC DNA]</scope>
    <source>
        <strain evidence="2 3">768-28</strain>
    </source>
</reference>
<feature type="transmembrane region" description="Helical" evidence="1">
    <location>
        <begin position="452"/>
        <end position="470"/>
    </location>
</feature>
<evidence type="ECO:0000313" key="3">
    <source>
        <dbReference type="Proteomes" id="UP000007485"/>
    </source>
</evidence>
<feature type="transmembrane region" description="Helical" evidence="1">
    <location>
        <begin position="15"/>
        <end position="35"/>
    </location>
</feature>
<evidence type="ECO:0008006" key="4">
    <source>
        <dbReference type="Google" id="ProtNLM"/>
    </source>
</evidence>
<evidence type="ECO:0000313" key="2">
    <source>
        <dbReference type="EMBL" id="ADY01296.1"/>
    </source>
</evidence>
<sequence>MALINLLNELLNQAIVRYAIVMYIIWLILPLLSLTDRKNFRLTSINAARTAVILLIMYVISSVLIILVGFKIYFPYVNSIFLTLTTWLILQSKNENKELPLMLLVLMLILIPYTVVMIYDSYPLGDDVRFTVGFAAAIAHDGRWIPLKYNENDYYQPFDAEPALTYMLLSTMGVPLKDIPIYYLLLKYSLFLIYVLSIYFITYRLTNSKGTAQLALLLFSITPPLSLTQIVAQGVSIVLALLTLTAIINQQLNNTNNIWVVILVFAVSGVIFHATYPLVIAAYLLPLLLIKGDAVIRLGRNRAGNYLAIIMAISIAYWVFTFAGIAVFSGLPMSIVQFINFLAGAFKPYATAWQPWYGPGLNQYLVSWTLVPAIAASAITYFIIKKMTRIGNLPENNNRYLVVLGLLGLLGIVLNFIARQSTWLGGRYFYWLYLLLLPLVSYFIIMTFRDRIISTLLVIALIAILGFYGVQDPTHSANTFITGIGWANNLSWKVSWVIAPLLSGNMPTILDPRIGTPLFAINFILNKPPPPAPRTGYPALIIIGNDNIGARIYEPTNSTSVVISLNFYKAYITRLG</sequence>
<feature type="transmembrane region" description="Helical" evidence="1">
    <location>
        <begin position="259"/>
        <end position="285"/>
    </location>
</feature>
<dbReference type="KEGG" id="vmo:VMUT_1091"/>
<evidence type="ECO:0000256" key="1">
    <source>
        <dbReference type="SAM" id="Phobius"/>
    </source>
</evidence>
<organism evidence="2 3">
    <name type="scientific">Vulcanisaeta moutnovskia (strain 768-28)</name>
    <dbReference type="NCBI Taxonomy" id="985053"/>
    <lineage>
        <taxon>Archaea</taxon>
        <taxon>Thermoproteota</taxon>
        <taxon>Thermoprotei</taxon>
        <taxon>Thermoproteales</taxon>
        <taxon>Thermoproteaceae</taxon>
        <taxon>Vulcanisaeta</taxon>
    </lineage>
</organism>
<keyword evidence="1" id="KW-1133">Transmembrane helix</keyword>
<keyword evidence="3" id="KW-1185">Reference proteome</keyword>
<feature type="transmembrane region" description="Helical" evidence="1">
    <location>
        <begin position="214"/>
        <end position="247"/>
    </location>
</feature>
<dbReference type="OrthoDB" id="387190at2157"/>
<dbReference type="RefSeq" id="WP_013604458.1">
    <property type="nucleotide sequence ID" value="NC_015151.1"/>
</dbReference>
<proteinExistence type="predicted"/>
<dbReference type="HOGENOM" id="CLU_473010_0_0_2"/>
<dbReference type="GeneID" id="10288743"/>
<feature type="transmembrane region" description="Helical" evidence="1">
    <location>
        <begin position="73"/>
        <end position="90"/>
    </location>
</feature>
<feature type="transmembrane region" description="Helical" evidence="1">
    <location>
        <begin position="365"/>
        <end position="384"/>
    </location>
</feature>
<dbReference type="eggNOG" id="arCOG03188">
    <property type="taxonomic scope" value="Archaea"/>
</dbReference>
<protein>
    <recommendedName>
        <fullName evidence="4">Glycosyltransferase RgtA/B/C/D-like domain-containing protein</fullName>
    </recommendedName>
</protein>
<keyword evidence="1" id="KW-0472">Membrane</keyword>
<feature type="transmembrane region" description="Helical" evidence="1">
    <location>
        <begin position="429"/>
        <end position="445"/>
    </location>
</feature>